<dbReference type="OrthoDB" id="5497329at2"/>
<dbReference type="InterPro" id="IPR013520">
    <property type="entry name" value="Ribonucl_H"/>
</dbReference>
<dbReference type="GO" id="GO:0008408">
    <property type="term" value="F:3'-5' exonuclease activity"/>
    <property type="evidence" value="ECO:0007669"/>
    <property type="project" value="TreeGrafter"/>
</dbReference>
<dbReference type="EMBL" id="LT629748">
    <property type="protein sequence ID" value="SDT16917.1"/>
    <property type="molecule type" value="Genomic_DNA"/>
</dbReference>
<dbReference type="GO" id="GO:0003676">
    <property type="term" value="F:nucleic acid binding"/>
    <property type="evidence" value="ECO:0007669"/>
    <property type="project" value="InterPro"/>
</dbReference>
<dbReference type="Pfam" id="PF00929">
    <property type="entry name" value="RNase_T"/>
    <property type="match status" value="1"/>
</dbReference>
<protein>
    <submittedName>
        <fullName evidence="5">DNA polymerase-3 subunit epsilon</fullName>
    </submittedName>
</protein>
<name>A0A1H1Y670_9GAMM</name>
<evidence type="ECO:0000256" key="2">
    <source>
        <dbReference type="ARBA" id="ARBA00022801"/>
    </source>
</evidence>
<dbReference type="GO" id="GO:0006259">
    <property type="term" value="P:DNA metabolic process"/>
    <property type="evidence" value="ECO:0007669"/>
    <property type="project" value="UniProtKB-ARBA"/>
</dbReference>
<organism evidence="5 6">
    <name type="scientific">Halopseudomonas litoralis</name>
    <dbReference type="NCBI Taxonomy" id="797277"/>
    <lineage>
        <taxon>Bacteria</taxon>
        <taxon>Pseudomonadati</taxon>
        <taxon>Pseudomonadota</taxon>
        <taxon>Gammaproteobacteria</taxon>
        <taxon>Pseudomonadales</taxon>
        <taxon>Pseudomonadaceae</taxon>
        <taxon>Halopseudomonas</taxon>
    </lineage>
</organism>
<dbReference type="Proteomes" id="UP000243426">
    <property type="component" value="Chromosome I"/>
</dbReference>
<dbReference type="SMART" id="SM00479">
    <property type="entry name" value="EXOIII"/>
    <property type="match status" value="1"/>
</dbReference>
<keyword evidence="6" id="KW-1185">Reference proteome</keyword>
<dbReference type="SUPFAM" id="SSF53098">
    <property type="entry name" value="Ribonuclease H-like"/>
    <property type="match status" value="1"/>
</dbReference>
<dbReference type="RefSeq" id="WP_090276038.1">
    <property type="nucleotide sequence ID" value="NZ_LT629748.1"/>
</dbReference>
<reference evidence="6" key="1">
    <citation type="submission" date="2016-10" db="EMBL/GenBank/DDBJ databases">
        <authorList>
            <person name="Varghese N."/>
            <person name="Submissions S."/>
        </authorList>
    </citation>
    <scope>NUCLEOTIDE SEQUENCE [LARGE SCALE GENOMIC DNA]</scope>
    <source>
        <strain evidence="6">2SM5</strain>
    </source>
</reference>
<feature type="domain" description="Exonuclease" evidence="4">
    <location>
        <begin position="46"/>
        <end position="227"/>
    </location>
</feature>
<dbReference type="Gene3D" id="3.30.420.10">
    <property type="entry name" value="Ribonuclease H-like superfamily/Ribonuclease H"/>
    <property type="match status" value="1"/>
</dbReference>
<gene>
    <name evidence="5" type="ORF">SAMN05216198_3867</name>
</gene>
<evidence type="ECO:0000313" key="5">
    <source>
        <dbReference type="EMBL" id="SDT16917.1"/>
    </source>
</evidence>
<evidence type="ECO:0000259" key="4">
    <source>
        <dbReference type="SMART" id="SM00479"/>
    </source>
</evidence>
<accession>A0A1H1Y670</accession>
<dbReference type="STRING" id="797277.SAMN05216198_3867"/>
<dbReference type="GO" id="GO:0005829">
    <property type="term" value="C:cytosol"/>
    <property type="evidence" value="ECO:0007669"/>
    <property type="project" value="TreeGrafter"/>
</dbReference>
<evidence type="ECO:0000256" key="1">
    <source>
        <dbReference type="ARBA" id="ARBA00022722"/>
    </source>
</evidence>
<keyword evidence="2" id="KW-0378">Hydrolase</keyword>
<dbReference type="PANTHER" id="PTHR30231">
    <property type="entry name" value="DNA POLYMERASE III SUBUNIT EPSILON"/>
    <property type="match status" value="1"/>
</dbReference>
<keyword evidence="1" id="KW-0540">Nuclease</keyword>
<keyword evidence="3" id="KW-0269">Exonuclease</keyword>
<evidence type="ECO:0000256" key="3">
    <source>
        <dbReference type="ARBA" id="ARBA00022839"/>
    </source>
</evidence>
<sequence>MSRAPAAVSDWQQQMAGLARSTRDPRLARFYQSNWPAADTPLEDVPLIALDIETTGLDARRHAIVSIGMLPFTLRRADCSRAWYQVVRPHGRLVEESVAFHRITHSEIRQAPRFVAVLEQLLEQLAGKVVVAHYRHIERSFIDEAVRHELQEGLLFPMIDTMELEARLHPQRQPGWLLRVLGRQPISIRLADSRTRYGLPLYQAHHALTDALATAELFQAQVATHFSSQQRLGDLWC</sequence>
<dbReference type="AlphaFoldDB" id="A0A1H1Y670"/>
<dbReference type="InterPro" id="IPR036397">
    <property type="entry name" value="RNaseH_sf"/>
</dbReference>
<proteinExistence type="predicted"/>
<evidence type="ECO:0000313" key="6">
    <source>
        <dbReference type="Proteomes" id="UP000243426"/>
    </source>
</evidence>
<dbReference type="PANTHER" id="PTHR30231:SF4">
    <property type="entry name" value="PROTEIN NEN2"/>
    <property type="match status" value="1"/>
</dbReference>
<dbReference type="NCBIfam" id="NF006602">
    <property type="entry name" value="PRK09146.1"/>
    <property type="match status" value="1"/>
</dbReference>
<dbReference type="InterPro" id="IPR012337">
    <property type="entry name" value="RNaseH-like_sf"/>
</dbReference>
<dbReference type="CDD" id="cd06127">
    <property type="entry name" value="DEDDh"/>
    <property type="match status" value="1"/>
</dbReference>